<dbReference type="Gene3D" id="3.30.420.100">
    <property type="match status" value="1"/>
</dbReference>
<dbReference type="PANTHER" id="PTHR12899:SF3">
    <property type="entry name" value="LARGE RIBOSOMAL SUBUNIT PROTEIN UL18M"/>
    <property type="match status" value="1"/>
</dbReference>
<dbReference type="PANTHER" id="PTHR12899">
    <property type="entry name" value="39S RIBOSOMAL PROTEIN L18, MITOCHONDRIAL"/>
    <property type="match status" value="1"/>
</dbReference>
<evidence type="ECO:0000256" key="5">
    <source>
        <dbReference type="ARBA" id="ARBA00023274"/>
    </source>
</evidence>
<dbReference type="EMBL" id="CP008796">
    <property type="protein sequence ID" value="AIH04222.1"/>
    <property type="molecule type" value="Genomic_DNA"/>
</dbReference>
<dbReference type="InterPro" id="IPR057268">
    <property type="entry name" value="Ribosomal_L18"/>
</dbReference>
<protein>
    <recommendedName>
        <fullName evidence="6 7">Large ribosomal subunit protein uL18</fullName>
    </recommendedName>
</protein>
<keyword evidence="4 7" id="KW-0689">Ribosomal protein</keyword>
<dbReference type="Proteomes" id="UP000028481">
    <property type="component" value="Chromosome"/>
</dbReference>
<keyword evidence="5 7" id="KW-0687">Ribonucleoprotein</keyword>
<dbReference type="GO" id="GO:0022625">
    <property type="term" value="C:cytosolic large ribosomal subunit"/>
    <property type="evidence" value="ECO:0007669"/>
    <property type="project" value="TreeGrafter"/>
</dbReference>
<dbReference type="GO" id="GO:0006412">
    <property type="term" value="P:translation"/>
    <property type="evidence" value="ECO:0007669"/>
    <property type="project" value="UniProtKB-UniRule"/>
</dbReference>
<comment type="function">
    <text evidence="7">This is one of the proteins that bind and probably mediate the attachment of the 5S RNA into the large ribosomal subunit, where it forms part of the central protuberance.</text>
</comment>
<dbReference type="Pfam" id="PF00861">
    <property type="entry name" value="Ribosomal_L18p"/>
    <property type="match status" value="1"/>
</dbReference>
<evidence type="ECO:0000256" key="4">
    <source>
        <dbReference type="ARBA" id="ARBA00022980"/>
    </source>
</evidence>
<dbReference type="InterPro" id="IPR005484">
    <property type="entry name" value="Ribosomal_uL18_bac/plant/anim"/>
</dbReference>
<dbReference type="KEGG" id="tcm:HL41_05365"/>
<dbReference type="InterPro" id="IPR004389">
    <property type="entry name" value="Ribosomal_uL18_bac-type"/>
</dbReference>
<evidence type="ECO:0000256" key="7">
    <source>
        <dbReference type="HAMAP-Rule" id="MF_01337"/>
    </source>
</evidence>
<organism evidence="8 9">
    <name type="scientific">Thermodesulfobacterium commune DSM 2178</name>
    <dbReference type="NCBI Taxonomy" id="289377"/>
    <lineage>
        <taxon>Bacteria</taxon>
        <taxon>Pseudomonadati</taxon>
        <taxon>Thermodesulfobacteriota</taxon>
        <taxon>Thermodesulfobacteria</taxon>
        <taxon>Thermodesulfobacteriales</taxon>
        <taxon>Thermodesulfobacteriaceae</taxon>
        <taxon>Thermodesulfobacterium</taxon>
    </lineage>
</organism>
<dbReference type="SUPFAM" id="SSF53137">
    <property type="entry name" value="Translational machinery components"/>
    <property type="match status" value="1"/>
</dbReference>
<dbReference type="RefSeq" id="WP_038062547.1">
    <property type="nucleotide sequence ID" value="NZ_CP008796.1"/>
</dbReference>
<dbReference type="AlphaFoldDB" id="A0A075WZU5"/>
<evidence type="ECO:0000256" key="2">
    <source>
        <dbReference type="ARBA" id="ARBA00022730"/>
    </source>
</evidence>
<keyword evidence="2 7" id="KW-0699">rRNA-binding</keyword>
<gene>
    <name evidence="7" type="primary">rplR</name>
    <name evidence="8" type="ORF">HL41_05365</name>
</gene>
<dbReference type="PaxDb" id="289377-HL41_05365"/>
<evidence type="ECO:0000256" key="6">
    <source>
        <dbReference type="ARBA" id="ARBA00035197"/>
    </source>
</evidence>
<dbReference type="FunFam" id="3.30.420.100:FF:000001">
    <property type="entry name" value="50S ribosomal protein L18"/>
    <property type="match status" value="1"/>
</dbReference>
<comment type="similarity">
    <text evidence="1 7">Belongs to the universal ribosomal protein uL18 family.</text>
</comment>
<dbReference type="NCBIfam" id="TIGR00060">
    <property type="entry name" value="L18_bact"/>
    <property type="match status" value="1"/>
</dbReference>
<dbReference type="HOGENOM" id="CLU_098841_0_1_0"/>
<accession>A0A075WZU5</accession>
<dbReference type="eggNOG" id="COG0256">
    <property type="taxonomic scope" value="Bacteria"/>
</dbReference>
<keyword evidence="9" id="KW-1185">Reference proteome</keyword>
<evidence type="ECO:0000256" key="3">
    <source>
        <dbReference type="ARBA" id="ARBA00022884"/>
    </source>
</evidence>
<dbReference type="GO" id="GO:0003735">
    <property type="term" value="F:structural constituent of ribosome"/>
    <property type="evidence" value="ECO:0007669"/>
    <property type="project" value="InterPro"/>
</dbReference>
<sequence length="129" mass="14493">MAELRKREKKVEARLRRKKRIRKKIFGTPERPRLCVYKSLKHIYAQIIDDVTGHTLVAASSLSPEIREKIAELRSQGGKIEVAKAVGELIAKKALEKGITKVVFDRGGFKYHGRIKALADAARAAGLQF</sequence>
<dbReference type="STRING" id="289377.HL41_05365"/>
<dbReference type="GO" id="GO:0008097">
    <property type="term" value="F:5S rRNA binding"/>
    <property type="evidence" value="ECO:0007669"/>
    <property type="project" value="TreeGrafter"/>
</dbReference>
<evidence type="ECO:0000256" key="1">
    <source>
        <dbReference type="ARBA" id="ARBA00007116"/>
    </source>
</evidence>
<reference evidence="8 9" key="1">
    <citation type="journal article" date="2015" name="Genome Announc.">
        <title>Genome Sequence of a Sulfate-Reducing Thermophilic Bacterium, Thermodesulfobacterium commune DSM 2178T (Phylum Thermodesulfobacteria).</title>
        <authorList>
            <person name="Bhatnagar S."/>
            <person name="Badger J.H."/>
            <person name="Madupu R."/>
            <person name="Khouri H.M."/>
            <person name="O'Connor E.M."/>
            <person name="Robb F.T."/>
            <person name="Ward N.L."/>
            <person name="Eisen J.A."/>
        </authorList>
    </citation>
    <scope>NUCLEOTIDE SEQUENCE [LARGE SCALE GENOMIC DNA]</scope>
    <source>
        <strain evidence="8 9">DSM 2178</strain>
    </source>
</reference>
<name>A0A075WZU5_9BACT</name>
<comment type="subunit">
    <text evidence="7">Part of the 50S ribosomal subunit; part of the 5S rRNA/L5/L18/L25 subcomplex. Contacts the 5S and 23S rRNAs.</text>
</comment>
<dbReference type="OrthoDB" id="9810939at2"/>
<dbReference type="HAMAP" id="MF_01337_B">
    <property type="entry name" value="Ribosomal_uL18_B"/>
    <property type="match status" value="1"/>
</dbReference>
<proteinExistence type="inferred from homology"/>
<keyword evidence="3 7" id="KW-0694">RNA-binding</keyword>
<evidence type="ECO:0000313" key="9">
    <source>
        <dbReference type="Proteomes" id="UP000028481"/>
    </source>
</evidence>
<evidence type="ECO:0000313" key="8">
    <source>
        <dbReference type="EMBL" id="AIH04222.1"/>
    </source>
</evidence>
<dbReference type="CDD" id="cd00432">
    <property type="entry name" value="Ribosomal_L18_L5e"/>
    <property type="match status" value="1"/>
</dbReference>